<organism evidence="1 2">
    <name type="scientific">Bacillus xiapuensis</name>
    <dbReference type="NCBI Taxonomy" id="2014075"/>
    <lineage>
        <taxon>Bacteria</taxon>
        <taxon>Bacillati</taxon>
        <taxon>Bacillota</taxon>
        <taxon>Bacilli</taxon>
        <taxon>Bacillales</taxon>
        <taxon>Bacillaceae</taxon>
        <taxon>Bacillus</taxon>
    </lineage>
</organism>
<gene>
    <name evidence="1" type="ORF">P4447_07265</name>
</gene>
<dbReference type="RefSeq" id="WP_327967151.1">
    <property type="nucleotide sequence ID" value="NZ_JARMQG010000084.1"/>
</dbReference>
<sequence length="237" mass="28022">MMDFKDFYILGLPIKTNIGQCYFLKVKEYPDYFADLQIIAMTKEQIIYKYGELNKNGSLDEFINELKKLTLFEIALGIPELRESYCKLFDKAFNKKEVLFNIKVEEFTYYRSLIMAMNCLKEETINPNPEIQRAIERSRRVKQQDGENTSFADIVTSIVGYNGLSYNDINEFTIYQMYMTYYRIAQIKSYDTSTLFATVAEKVQIDSWSKHIDLFEEEKHYVTKEDFKEKSNSLFGK</sequence>
<accession>A0ABU6NC17</accession>
<evidence type="ECO:0000313" key="1">
    <source>
        <dbReference type="EMBL" id="MED3562250.1"/>
    </source>
</evidence>
<comment type="caution">
    <text evidence="1">The sequence shown here is derived from an EMBL/GenBank/DDBJ whole genome shotgun (WGS) entry which is preliminary data.</text>
</comment>
<proteinExistence type="predicted"/>
<name>A0ABU6NC17_9BACI</name>
<keyword evidence="2" id="KW-1185">Reference proteome</keyword>
<dbReference type="Proteomes" id="UP001330749">
    <property type="component" value="Unassembled WGS sequence"/>
</dbReference>
<evidence type="ECO:0000313" key="2">
    <source>
        <dbReference type="Proteomes" id="UP001330749"/>
    </source>
</evidence>
<reference evidence="1 2" key="1">
    <citation type="submission" date="2023-03" db="EMBL/GenBank/DDBJ databases">
        <title>Bacillus Genome Sequencing.</title>
        <authorList>
            <person name="Dunlap C."/>
        </authorList>
    </citation>
    <scope>NUCLEOTIDE SEQUENCE [LARGE SCALE GENOMIC DNA]</scope>
    <source>
        <strain evidence="1 2">B-14544</strain>
    </source>
</reference>
<protein>
    <submittedName>
        <fullName evidence="1">Uncharacterized protein</fullName>
    </submittedName>
</protein>
<dbReference type="EMBL" id="JARMQG010000084">
    <property type="protein sequence ID" value="MED3562250.1"/>
    <property type="molecule type" value="Genomic_DNA"/>
</dbReference>